<keyword evidence="3" id="KW-1185">Reference proteome</keyword>
<evidence type="ECO:0000313" key="3">
    <source>
        <dbReference type="Proteomes" id="UP000248039"/>
    </source>
</evidence>
<dbReference type="OrthoDB" id="8783685at2"/>
<feature type="domain" description="DUF3885" evidence="1">
    <location>
        <begin position="2"/>
        <end position="151"/>
    </location>
</feature>
<dbReference type="AlphaFoldDB" id="A0A2V4N6K3"/>
<evidence type="ECO:0000259" key="1">
    <source>
        <dbReference type="Pfam" id="PF13021"/>
    </source>
</evidence>
<organism evidence="2 3">
    <name type="scientific">Streptomyces tateyamensis</name>
    <dbReference type="NCBI Taxonomy" id="565073"/>
    <lineage>
        <taxon>Bacteria</taxon>
        <taxon>Bacillati</taxon>
        <taxon>Actinomycetota</taxon>
        <taxon>Actinomycetes</taxon>
        <taxon>Kitasatosporales</taxon>
        <taxon>Streptomycetaceae</taxon>
        <taxon>Streptomyces</taxon>
    </lineage>
</organism>
<gene>
    <name evidence="2" type="ORF">C7C46_15935</name>
</gene>
<dbReference type="Pfam" id="PF13021">
    <property type="entry name" value="DUF3885"/>
    <property type="match status" value="1"/>
</dbReference>
<proteinExistence type="predicted"/>
<dbReference type="Proteomes" id="UP000248039">
    <property type="component" value="Unassembled WGS sequence"/>
</dbReference>
<dbReference type="EMBL" id="PYBW01000049">
    <property type="protein sequence ID" value="PYC78629.1"/>
    <property type="molecule type" value="Genomic_DNA"/>
</dbReference>
<dbReference type="InterPro" id="IPR024976">
    <property type="entry name" value="DUF3885"/>
</dbReference>
<protein>
    <recommendedName>
        <fullName evidence="1">DUF3885 domain-containing protein</fullName>
    </recommendedName>
</protein>
<evidence type="ECO:0000313" key="2">
    <source>
        <dbReference type="EMBL" id="PYC78629.1"/>
    </source>
</evidence>
<comment type="caution">
    <text evidence="2">The sequence shown here is derived from an EMBL/GenBank/DDBJ whole genome shotgun (WGS) entry which is preliminary data.</text>
</comment>
<accession>A0A2V4N6K3</accession>
<name>A0A2V4N6K3_9ACTN</name>
<reference evidence="2 3" key="1">
    <citation type="submission" date="2018-03" db="EMBL/GenBank/DDBJ databases">
        <title>Bioinformatic expansion and discovery of thiopeptide antibiotics.</title>
        <authorList>
            <person name="Schwalen C.J."/>
            <person name="Hudson G.A."/>
            <person name="Mitchell D.A."/>
        </authorList>
    </citation>
    <scope>NUCLEOTIDE SEQUENCE [LARGE SCALE GENOMIC DNA]</scope>
    <source>
        <strain evidence="2 3">ATCC 21389</strain>
    </source>
</reference>
<sequence>MRFHSLPESKRYAEDEAEYATVLGRYNAVLDELFAGGEVYVITPAFTASPDVPSHQSGADHWQTLVVQEDFDPEFRSYAHLFVVRRAWQHGCLDGLLREVADDQVAGVLVTDLQLLRLHHPYDGGADVFLPTTEERDRLRERHAGWLSRYPGGL</sequence>